<evidence type="ECO:0000313" key="2">
    <source>
        <dbReference type="Proteomes" id="UP000448877"/>
    </source>
</evidence>
<gene>
    <name evidence="1" type="ORF">F2Y81_07120</name>
</gene>
<comment type="caution">
    <text evidence="1">The sequence shown here is derived from an EMBL/GenBank/DDBJ whole genome shotgun (WGS) entry which is preliminary data.</text>
</comment>
<dbReference type="Proteomes" id="UP000448877">
    <property type="component" value="Unassembled WGS sequence"/>
</dbReference>
<dbReference type="AlphaFoldDB" id="A0A642PZB9"/>
<protein>
    <submittedName>
        <fullName evidence="1">Uncharacterized protein</fullName>
    </submittedName>
</protein>
<organism evidence="1 2">
    <name type="scientific">Bacteroides cellulosilyticus</name>
    <dbReference type="NCBI Taxonomy" id="246787"/>
    <lineage>
        <taxon>Bacteria</taxon>
        <taxon>Pseudomonadati</taxon>
        <taxon>Bacteroidota</taxon>
        <taxon>Bacteroidia</taxon>
        <taxon>Bacteroidales</taxon>
        <taxon>Bacteroidaceae</taxon>
        <taxon>Bacteroides</taxon>
    </lineage>
</organism>
<proteinExistence type="predicted"/>
<name>A0A642PZB9_9BACE</name>
<reference evidence="1 2" key="1">
    <citation type="journal article" date="2019" name="Nat. Med.">
        <title>A library of human gut bacterial isolates paired with longitudinal multiomics data enables mechanistic microbiome research.</title>
        <authorList>
            <person name="Poyet M."/>
            <person name="Groussin M."/>
            <person name="Gibbons S.M."/>
            <person name="Avila-Pacheco J."/>
            <person name="Jiang X."/>
            <person name="Kearney S.M."/>
            <person name="Perrotta A.R."/>
            <person name="Berdy B."/>
            <person name="Zhao S."/>
            <person name="Lieberman T.D."/>
            <person name="Swanson P.K."/>
            <person name="Smith M."/>
            <person name="Roesemann S."/>
            <person name="Alexander J.E."/>
            <person name="Rich S.A."/>
            <person name="Livny J."/>
            <person name="Vlamakis H."/>
            <person name="Clish C."/>
            <person name="Bullock K."/>
            <person name="Deik A."/>
            <person name="Scott J."/>
            <person name="Pierce K.A."/>
            <person name="Xavier R.J."/>
            <person name="Alm E.J."/>
        </authorList>
    </citation>
    <scope>NUCLEOTIDE SEQUENCE [LARGE SCALE GENOMIC DNA]</scope>
    <source>
        <strain evidence="1 2">BIOML-A6</strain>
    </source>
</reference>
<evidence type="ECO:0000313" key="1">
    <source>
        <dbReference type="EMBL" id="KAA5421195.1"/>
    </source>
</evidence>
<dbReference type="EMBL" id="VVYV01000008">
    <property type="protein sequence ID" value="KAA5421195.1"/>
    <property type="molecule type" value="Genomic_DNA"/>
</dbReference>
<sequence length="84" mass="9646">MYFFFRLPERKRYQKERARATSTVLLRYCQAQTGLELATLRQIAPYLRLTISPPDAPTPMPEGCAVKRCAIQEYASQMLCNATT</sequence>
<accession>A0A642PZB9</accession>